<gene>
    <name evidence="1" type="ORF">METZ01_LOCUS24494</name>
</gene>
<dbReference type="InterPro" id="IPR003749">
    <property type="entry name" value="ThiS/MoaD-like"/>
</dbReference>
<accession>A0A381PXR3</accession>
<organism evidence="1">
    <name type="scientific">marine metagenome</name>
    <dbReference type="NCBI Taxonomy" id="408172"/>
    <lineage>
        <taxon>unclassified sequences</taxon>
        <taxon>metagenomes</taxon>
        <taxon>ecological metagenomes</taxon>
    </lineage>
</organism>
<dbReference type="Gene3D" id="3.10.20.30">
    <property type="match status" value="1"/>
</dbReference>
<reference evidence="1" key="1">
    <citation type="submission" date="2018-05" db="EMBL/GenBank/DDBJ databases">
        <authorList>
            <person name="Lanie J.A."/>
            <person name="Ng W.-L."/>
            <person name="Kazmierczak K.M."/>
            <person name="Andrzejewski T.M."/>
            <person name="Davidsen T.M."/>
            <person name="Wayne K.J."/>
            <person name="Tettelin H."/>
            <person name="Glass J.I."/>
            <person name="Rusch D."/>
            <person name="Podicherti R."/>
            <person name="Tsui H.-C.T."/>
            <person name="Winkler M.E."/>
        </authorList>
    </citation>
    <scope>NUCLEOTIDE SEQUENCE</scope>
</reference>
<dbReference type="Pfam" id="PF02597">
    <property type="entry name" value="ThiS"/>
    <property type="match status" value="1"/>
</dbReference>
<proteinExistence type="predicted"/>
<dbReference type="AlphaFoldDB" id="A0A381PXR3"/>
<sequence length="81" mass="8774">MINVTVKLSADLRRYRPALKIDESLPLSVPEETTLLELLSGILQIPAHAIAIPIVNGVKCKLNQKLAEGDQVAFWPPMAGG</sequence>
<name>A0A381PXR3_9ZZZZ</name>
<evidence type="ECO:0000313" key="1">
    <source>
        <dbReference type="EMBL" id="SUZ71640.1"/>
    </source>
</evidence>
<dbReference type="InterPro" id="IPR012675">
    <property type="entry name" value="Beta-grasp_dom_sf"/>
</dbReference>
<dbReference type="EMBL" id="UINC01001127">
    <property type="protein sequence ID" value="SUZ71640.1"/>
    <property type="molecule type" value="Genomic_DNA"/>
</dbReference>
<protein>
    <recommendedName>
        <fullName evidence="2">Ubiquitin Mut7-C domain-containing protein</fullName>
    </recommendedName>
</protein>
<evidence type="ECO:0008006" key="2">
    <source>
        <dbReference type="Google" id="ProtNLM"/>
    </source>
</evidence>
<dbReference type="CDD" id="cd17040">
    <property type="entry name" value="Ubl_MoaD_like"/>
    <property type="match status" value="1"/>
</dbReference>
<dbReference type="InterPro" id="IPR016155">
    <property type="entry name" value="Mopterin_synth/thiamin_S_b"/>
</dbReference>
<dbReference type="SUPFAM" id="SSF54285">
    <property type="entry name" value="MoaD/ThiS"/>
    <property type="match status" value="1"/>
</dbReference>